<evidence type="ECO:0000313" key="1">
    <source>
        <dbReference type="EMBL" id="AXI79450.1"/>
    </source>
</evidence>
<reference evidence="2" key="1">
    <citation type="submission" date="2018-07" db="EMBL/GenBank/DDBJ databases">
        <title>Streptacidiphilus bronchialis DSM 106435 chromosome.</title>
        <authorList>
            <person name="Batra D."/>
            <person name="Gulvik C.A."/>
        </authorList>
    </citation>
    <scope>NUCLEOTIDE SEQUENCE [LARGE SCALE GENOMIC DNA]</scope>
    <source>
        <strain evidence="2">DSM 106435</strain>
    </source>
</reference>
<protein>
    <submittedName>
        <fullName evidence="1">Uncharacterized protein</fullName>
    </submittedName>
</protein>
<dbReference type="RefSeq" id="WP_111494475.1">
    <property type="nucleotide sequence ID" value="NZ_CP031264.1"/>
</dbReference>
<dbReference type="KEGG" id="stri:C7M71_020595"/>
<evidence type="ECO:0000313" key="2">
    <source>
        <dbReference type="Proteomes" id="UP000249340"/>
    </source>
</evidence>
<dbReference type="AlphaFoldDB" id="A0A345T0E5"/>
<gene>
    <name evidence="1" type="ORF">C7M71_020595</name>
</gene>
<sequence>MQSERLPARPRLTVVHGVRGCHAAAVARRPDGDSVLVLLPDEPVADRGEVLDLAAALLTRQEMRRLREFLGALRRGEGRRELLDGASVLICGDGLVS</sequence>
<name>A0A345T0E5_9ACTN</name>
<proteinExistence type="predicted"/>
<dbReference type="EMBL" id="CP031264">
    <property type="protein sequence ID" value="AXI79450.1"/>
    <property type="molecule type" value="Genomic_DNA"/>
</dbReference>
<keyword evidence="2" id="KW-1185">Reference proteome</keyword>
<dbReference type="Proteomes" id="UP000249340">
    <property type="component" value="Chromosome"/>
</dbReference>
<accession>A0A345T0E5</accession>
<organism evidence="1 2">
    <name type="scientific">Peterkaempfera bronchialis</name>
    <dbReference type="NCBI Taxonomy" id="2126346"/>
    <lineage>
        <taxon>Bacteria</taxon>
        <taxon>Bacillati</taxon>
        <taxon>Actinomycetota</taxon>
        <taxon>Actinomycetes</taxon>
        <taxon>Kitasatosporales</taxon>
        <taxon>Streptomycetaceae</taxon>
        <taxon>Peterkaempfera</taxon>
    </lineage>
</organism>